<evidence type="ECO:0000256" key="1">
    <source>
        <dbReference type="SAM" id="MobiDB-lite"/>
    </source>
</evidence>
<evidence type="ECO:0000313" key="2">
    <source>
        <dbReference type="Ensembl" id="ENSHHUP00000067159.1"/>
    </source>
</evidence>
<evidence type="ECO:0008006" key="4">
    <source>
        <dbReference type="Google" id="ProtNLM"/>
    </source>
</evidence>
<dbReference type="PANTHER" id="PTHR44942:SF9">
    <property type="entry name" value="NOVEL PROTEIN-RELATED"/>
    <property type="match status" value="1"/>
</dbReference>
<feature type="compositionally biased region" description="Basic and acidic residues" evidence="1">
    <location>
        <begin position="54"/>
        <end position="66"/>
    </location>
</feature>
<feature type="region of interest" description="Disordered" evidence="1">
    <location>
        <begin position="50"/>
        <end position="71"/>
    </location>
</feature>
<reference evidence="2" key="3">
    <citation type="submission" date="2025-09" db="UniProtKB">
        <authorList>
            <consortium name="Ensembl"/>
        </authorList>
    </citation>
    <scope>IDENTIFICATION</scope>
</reference>
<dbReference type="Gene3D" id="3.40.50.150">
    <property type="entry name" value="Vaccinia Virus protein VP39"/>
    <property type="match status" value="1"/>
</dbReference>
<dbReference type="Ensembl" id="ENSHHUT00000069420.1">
    <property type="protein sequence ID" value="ENSHHUP00000067159.1"/>
    <property type="gene ID" value="ENSHHUG00000039607.1"/>
</dbReference>
<protein>
    <recommendedName>
        <fullName evidence="4">Methyltransferase domain-containing protein</fullName>
    </recommendedName>
</protein>
<reference evidence="3" key="1">
    <citation type="submission" date="2018-06" db="EMBL/GenBank/DDBJ databases">
        <title>Genome assembly of Danube salmon.</title>
        <authorList>
            <person name="Macqueen D.J."/>
            <person name="Gundappa M.K."/>
        </authorList>
    </citation>
    <scope>NUCLEOTIDE SEQUENCE [LARGE SCALE GENOMIC DNA]</scope>
</reference>
<dbReference type="AlphaFoldDB" id="A0A4W5Q3Z0"/>
<accession>A0A4W5Q3Z0</accession>
<proteinExistence type="predicted"/>
<dbReference type="PANTHER" id="PTHR44942">
    <property type="entry name" value="METHYLTRANSF_11 DOMAIN-CONTAINING PROTEIN"/>
    <property type="match status" value="1"/>
</dbReference>
<name>A0A4W5Q3Z0_9TELE</name>
<dbReference type="Proteomes" id="UP000314982">
    <property type="component" value="Unassembled WGS sequence"/>
</dbReference>
<dbReference type="InterPro" id="IPR051052">
    <property type="entry name" value="Diverse_substrate_MTase"/>
</dbReference>
<keyword evidence="3" id="KW-1185">Reference proteome</keyword>
<reference evidence="2" key="2">
    <citation type="submission" date="2025-08" db="UniProtKB">
        <authorList>
            <consortium name="Ensembl"/>
        </authorList>
    </citation>
    <scope>IDENTIFICATION</scope>
</reference>
<dbReference type="SUPFAM" id="SSF53335">
    <property type="entry name" value="S-adenosyl-L-methionine-dependent methyltransferases"/>
    <property type="match status" value="1"/>
</dbReference>
<sequence length="101" mass="11430">MQPFDLAVDVGCGLVQGTVLLAPHFSSVVGTDVIPAQLRLALEHATAPNISYRTTKERPKRDQETVHRRHPQTALERYMSTCTDYEPDHTITFHFVAFDKH</sequence>
<organism evidence="2 3">
    <name type="scientific">Hucho hucho</name>
    <name type="common">huchen</name>
    <dbReference type="NCBI Taxonomy" id="62062"/>
    <lineage>
        <taxon>Eukaryota</taxon>
        <taxon>Metazoa</taxon>
        <taxon>Chordata</taxon>
        <taxon>Craniata</taxon>
        <taxon>Vertebrata</taxon>
        <taxon>Euteleostomi</taxon>
        <taxon>Actinopterygii</taxon>
        <taxon>Neopterygii</taxon>
        <taxon>Teleostei</taxon>
        <taxon>Protacanthopterygii</taxon>
        <taxon>Salmoniformes</taxon>
        <taxon>Salmonidae</taxon>
        <taxon>Salmoninae</taxon>
        <taxon>Hucho</taxon>
    </lineage>
</organism>
<dbReference type="InterPro" id="IPR029063">
    <property type="entry name" value="SAM-dependent_MTases_sf"/>
</dbReference>
<evidence type="ECO:0000313" key="3">
    <source>
        <dbReference type="Proteomes" id="UP000314982"/>
    </source>
</evidence>
<dbReference type="STRING" id="62062.ENSHHUP00000067159"/>